<dbReference type="Pfam" id="PF00172">
    <property type="entry name" value="Zn_clus"/>
    <property type="match status" value="1"/>
</dbReference>
<protein>
    <recommendedName>
        <fullName evidence="3">Zn(2)-C6 fungal-type domain-containing protein</fullName>
    </recommendedName>
</protein>
<feature type="compositionally biased region" description="Polar residues" evidence="2">
    <location>
        <begin position="85"/>
        <end position="100"/>
    </location>
</feature>
<feature type="region of interest" description="Disordered" evidence="2">
    <location>
        <begin position="459"/>
        <end position="496"/>
    </location>
</feature>
<evidence type="ECO:0000313" key="4">
    <source>
        <dbReference type="EMBL" id="KAK4248400.1"/>
    </source>
</evidence>
<feature type="compositionally biased region" description="Low complexity" evidence="2">
    <location>
        <begin position="470"/>
        <end position="495"/>
    </location>
</feature>
<evidence type="ECO:0000313" key="5">
    <source>
        <dbReference type="Proteomes" id="UP001303647"/>
    </source>
</evidence>
<dbReference type="SUPFAM" id="SSF57701">
    <property type="entry name" value="Zn2/Cys6 DNA-binding domain"/>
    <property type="match status" value="1"/>
</dbReference>
<dbReference type="InterPro" id="IPR053178">
    <property type="entry name" value="Osmoadaptation_assoc"/>
</dbReference>
<name>A0AAN7CU72_9PEZI</name>
<organism evidence="4 5">
    <name type="scientific">Corynascus novoguineensis</name>
    <dbReference type="NCBI Taxonomy" id="1126955"/>
    <lineage>
        <taxon>Eukaryota</taxon>
        <taxon>Fungi</taxon>
        <taxon>Dikarya</taxon>
        <taxon>Ascomycota</taxon>
        <taxon>Pezizomycotina</taxon>
        <taxon>Sordariomycetes</taxon>
        <taxon>Sordariomycetidae</taxon>
        <taxon>Sordariales</taxon>
        <taxon>Chaetomiaceae</taxon>
        <taxon>Corynascus</taxon>
    </lineage>
</organism>
<dbReference type="GO" id="GO:0000981">
    <property type="term" value="F:DNA-binding transcription factor activity, RNA polymerase II-specific"/>
    <property type="evidence" value="ECO:0007669"/>
    <property type="project" value="InterPro"/>
</dbReference>
<sequence>VGVPGKYKGCETCRLRRVKCDNQRPHCRKCIDSGRTCAGYERETVFIIGTLDDRGRCSSHPPRVVNRGASSTPSPGAAATRSSSTNNKKAARSRSSTPASVQKRIGGTGSAAGAGVSGGDVRGEDEDGVEIVLDGRPKPAWDNHVDVECCRPRQHHGKYAVQVAGLRTVLARVASENGVGGVYVSLPACEGSDIQPRVRGEEFQLASRCLVHLAPKSDEWQGGTDSVCLFLYEDNNSSYFVNQQYWENPSIQANDVRRLGPEPFRSFPAHHFLARVYRPNAIMTALLNRTPTFLAEPQWLSTPFEIHFKDALDRLFDSLAVLASLLTRADHILAQKPTLARRLMAQDLLNNCLDLETEMAMWYTSLQMLPLPGSTSGGAGQPLFWFSCPTTTEAYSRPDPLRFKDNHTALALCYYWTALVLFYPTVWRVYFAAVIDAVVVMDDTTTNLPYSLPEQLHGYEQHHHHHHHTQQQQQEQQQQQQQQQMLPTTPSILTPLPIPSRLQDLDPMRYSLPQVREIAGNACRALDFLLTSDNNVSISNDGNKPPSPRGWTLLDLLWHPLFILSRFYRELRGIIPTETGGVFQPGMGMEMGLMEVIGGEGRLMEELWCDGLRERLLAGVQEMKGFVEGKRWVDAGAF</sequence>
<comment type="caution">
    <text evidence="4">The sequence shown here is derived from an EMBL/GenBank/DDBJ whole genome shotgun (WGS) entry which is preliminary data.</text>
</comment>
<evidence type="ECO:0000256" key="2">
    <source>
        <dbReference type="SAM" id="MobiDB-lite"/>
    </source>
</evidence>
<dbReference type="SMART" id="SM00066">
    <property type="entry name" value="GAL4"/>
    <property type="match status" value="1"/>
</dbReference>
<feature type="non-terminal residue" evidence="4">
    <location>
        <position position="1"/>
    </location>
</feature>
<feature type="compositionally biased region" description="Low complexity" evidence="2">
    <location>
        <begin position="67"/>
        <end position="84"/>
    </location>
</feature>
<dbReference type="Gene3D" id="4.10.240.10">
    <property type="entry name" value="Zn(2)-C6 fungal-type DNA-binding domain"/>
    <property type="match status" value="1"/>
</dbReference>
<keyword evidence="5" id="KW-1185">Reference proteome</keyword>
<dbReference type="InterPro" id="IPR001138">
    <property type="entry name" value="Zn2Cys6_DnaBD"/>
</dbReference>
<reference evidence="4" key="2">
    <citation type="submission" date="2023-05" db="EMBL/GenBank/DDBJ databases">
        <authorList>
            <consortium name="Lawrence Berkeley National Laboratory"/>
            <person name="Steindorff A."/>
            <person name="Hensen N."/>
            <person name="Bonometti L."/>
            <person name="Westerberg I."/>
            <person name="Brannstrom I.O."/>
            <person name="Guillou S."/>
            <person name="Cros-Aarteil S."/>
            <person name="Calhoun S."/>
            <person name="Haridas S."/>
            <person name="Kuo A."/>
            <person name="Mondo S."/>
            <person name="Pangilinan J."/>
            <person name="Riley R."/>
            <person name="Labutti K."/>
            <person name="Andreopoulos B."/>
            <person name="Lipzen A."/>
            <person name="Chen C."/>
            <person name="Yanf M."/>
            <person name="Daum C."/>
            <person name="Ng V."/>
            <person name="Clum A."/>
            <person name="Ohm R."/>
            <person name="Martin F."/>
            <person name="Silar P."/>
            <person name="Natvig D."/>
            <person name="Lalanne C."/>
            <person name="Gautier V."/>
            <person name="Ament-Velasquez S.L."/>
            <person name="Kruys A."/>
            <person name="Hutchinson M.I."/>
            <person name="Powell A.J."/>
            <person name="Barry K."/>
            <person name="Miller A.N."/>
            <person name="Grigoriev I.V."/>
            <person name="Debuchy R."/>
            <person name="Gladieux P."/>
            <person name="Thoren M.H."/>
            <person name="Johannesson H."/>
        </authorList>
    </citation>
    <scope>NUCLEOTIDE SEQUENCE</scope>
    <source>
        <strain evidence="4">CBS 359.72</strain>
    </source>
</reference>
<dbReference type="AlphaFoldDB" id="A0AAN7CU72"/>
<keyword evidence="1" id="KW-0539">Nucleus</keyword>
<dbReference type="PROSITE" id="PS50048">
    <property type="entry name" value="ZN2_CY6_FUNGAL_2"/>
    <property type="match status" value="1"/>
</dbReference>
<feature type="compositionally biased region" description="Gly residues" evidence="2">
    <location>
        <begin position="106"/>
        <end position="120"/>
    </location>
</feature>
<gene>
    <name evidence="4" type="ORF">C7999DRAFT_13637</name>
</gene>
<dbReference type="Proteomes" id="UP001303647">
    <property type="component" value="Unassembled WGS sequence"/>
</dbReference>
<dbReference type="PROSITE" id="PS00463">
    <property type="entry name" value="ZN2_CY6_FUNGAL_1"/>
    <property type="match status" value="1"/>
</dbReference>
<reference evidence="4" key="1">
    <citation type="journal article" date="2023" name="Mol. Phylogenet. Evol.">
        <title>Genome-scale phylogeny and comparative genomics of the fungal order Sordariales.</title>
        <authorList>
            <person name="Hensen N."/>
            <person name="Bonometti L."/>
            <person name="Westerberg I."/>
            <person name="Brannstrom I.O."/>
            <person name="Guillou S."/>
            <person name="Cros-Aarteil S."/>
            <person name="Calhoun S."/>
            <person name="Haridas S."/>
            <person name="Kuo A."/>
            <person name="Mondo S."/>
            <person name="Pangilinan J."/>
            <person name="Riley R."/>
            <person name="LaButti K."/>
            <person name="Andreopoulos B."/>
            <person name="Lipzen A."/>
            <person name="Chen C."/>
            <person name="Yan M."/>
            <person name="Daum C."/>
            <person name="Ng V."/>
            <person name="Clum A."/>
            <person name="Steindorff A."/>
            <person name="Ohm R.A."/>
            <person name="Martin F."/>
            <person name="Silar P."/>
            <person name="Natvig D.O."/>
            <person name="Lalanne C."/>
            <person name="Gautier V."/>
            <person name="Ament-Velasquez S.L."/>
            <person name="Kruys A."/>
            <person name="Hutchinson M.I."/>
            <person name="Powell A.J."/>
            <person name="Barry K."/>
            <person name="Miller A.N."/>
            <person name="Grigoriev I.V."/>
            <person name="Debuchy R."/>
            <person name="Gladieux P."/>
            <person name="Hiltunen Thoren M."/>
            <person name="Johannesson H."/>
        </authorList>
    </citation>
    <scope>NUCLEOTIDE SEQUENCE</scope>
    <source>
        <strain evidence="4">CBS 359.72</strain>
    </source>
</reference>
<evidence type="ECO:0000256" key="1">
    <source>
        <dbReference type="ARBA" id="ARBA00023242"/>
    </source>
</evidence>
<dbReference type="GO" id="GO:0008270">
    <property type="term" value="F:zinc ion binding"/>
    <property type="evidence" value="ECO:0007669"/>
    <property type="project" value="InterPro"/>
</dbReference>
<feature type="region of interest" description="Disordered" evidence="2">
    <location>
        <begin position="56"/>
        <end position="124"/>
    </location>
</feature>
<dbReference type="InterPro" id="IPR036864">
    <property type="entry name" value="Zn2-C6_fun-type_DNA-bd_sf"/>
</dbReference>
<dbReference type="PANTHER" id="PTHR38111:SF9">
    <property type="entry name" value="ZN(2)-C6 FUNGAL-TYPE DOMAIN-CONTAINING PROTEIN"/>
    <property type="match status" value="1"/>
</dbReference>
<proteinExistence type="predicted"/>
<dbReference type="EMBL" id="MU857638">
    <property type="protein sequence ID" value="KAK4248400.1"/>
    <property type="molecule type" value="Genomic_DNA"/>
</dbReference>
<dbReference type="CDD" id="cd00067">
    <property type="entry name" value="GAL4"/>
    <property type="match status" value="1"/>
</dbReference>
<evidence type="ECO:0000259" key="3">
    <source>
        <dbReference type="PROSITE" id="PS50048"/>
    </source>
</evidence>
<accession>A0AAN7CU72</accession>
<feature type="domain" description="Zn(2)-C6 fungal-type" evidence="3">
    <location>
        <begin position="9"/>
        <end position="37"/>
    </location>
</feature>
<dbReference type="PANTHER" id="PTHR38111">
    <property type="entry name" value="ZN(2)-C6 FUNGAL-TYPE DOMAIN-CONTAINING PROTEIN-RELATED"/>
    <property type="match status" value="1"/>
</dbReference>